<evidence type="ECO:0000313" key="5">
    <source>
        <dbReference type="EMBL" id="MDP9820623.1"/>
    </source>
</evidence>
<comment type="caution">
    <text evidence="5">The sequence shown here is derived from an EMBL/GenBank/DDBJ whole genome shotgun (WGS) entry which is preliminary data.</text>
</comment>
<sequence length="498" mass="52913">MEERLEVSRTDAVLDAIAALAVDADVDRVLSRFAGVVVDLVGGSSGALTVGAHLDAPARTYAAPADPASTTARTLTIPIFIGAREAGALQVGCAGDRTFSAEDRRIITTFAQAAGMAISVGREIARSERRHRWLAASAVLATLLHDLHSAEEAMTALAAHVRAAAAAAVVAVVVLDEGPSEPGGPVGPAGPVTLRPRIVGHDGLSEEDVAALARVLTPALVEAGREGRVRAVDAPDGSVVLLAPLRAEVARDGLLMVGYPTPRRDLDPEEAGMLAAFADHVSLVLDRVQALLDHQELLLLGDRERIARDLHDHVVQRIFAVGLQLERARRAGDLDEVRDRLTGAMEDLDGTISEIRRTIFHLERPHSRSVRGAVAAVVREYAEVLQSVPELRFDGPVDAAVGQELTEHLVAVVRESLSNVARHAGARACRVEVAVDAERLRLTVTDDGVGTSGRRRGTGLRNAERRARALGGTFEVTTPDDGGTRLQWEVPSAFSRVD</sequence>
<dbReference type="Gene3D" id="3.30.565.10">
    <property type="entry name" value="Histidine kinase-like ATPase, C-terminal domain"/>
    <property type="match status" value="1"/>
</dbReference>
<dbReference type="EMBL" id="JAUSQM010000001">
    <property type="protein sequence ID" value="MDP9820623.1"/>
    <property type="molecule type" value="Genomic_DNA"/>
</dbReference>
<accession>A0ABT9NJP7</accession>
<name>A0ABT9NJP7_9ACTN</name>
<dbReference type="InterPro" id="IPR011712">
    <property type="entry name" value="Sig_transdc_His_kin_sub3_dim/P"/>
</dbReference>
<keyword evidence="3" id="KW-0902">Two-component regulatory system</keyword>
<dbReference type="Pfam" id="PF07730">
    <property type="entry name" value="HisKA_3"/>
    <property type="match status" value="1"/>
</dbReference>
<gene>
    <name evidence="5" type="ORF">J2S59_000432</name>
</gene>
<dbReference type="SMART" id="SM00387">
    <property type="entry name" value="HATPase_c"/>
    <property type="match status" value="1"/>
</dbReference>
<evidence type="ECO:0000256" key="2">
    <source>
        <dbReference type="ARBA" id="ARBA00022777"/>
    </source>
</evidence>
<reference evidence="5 6" key="1">
    <citation type="submission" date="2023-07" db="EMBL/GenBank/DDBJ databases">
        <title>Sequencing the genomes of 1000 actinobacteria strains.</title>
        <authorList>
            <person name="Klenk H.-P."/>
        </authorList>
    </citation>
    <scope>NUCLEOTIDE SEQUENCE [LARGE SCALE GENOMIC DNA]</scope>
    <source>
        <strain evidence="5 6">GD13</strain>
    </source>
</reference>
<dbReference type="Gene3D" id="1.20.5.1930">
    <property type="match status" value="1"/>
</dbReference>
<evidence type="ECO:0000256" key="3">
    <source>
        <dbReference type="ARBA" id="ARBA00023012"/>
    </source>
</evidence>
<proteinExistence type="predicted"/>
<dbReference type="RefSeq" id="WP_068120397.1">
    <property type="nucleotide sequence ID" value="NZ_CCXJ01000267.1"/>
</dbReference>
<dbReference type="SUPFAM" id="SSF55781">
    <property type="entry name" value="GAF domain-like"/>
    <property type="match status" value="2"/>
</dbReference>
<dbReference type="InterPro" id="IPR029016">
    <property type="entry name" value="GAF-like_dom_sf"/>
</dbReference>
<dbReference type="InterPro" id="IPR036890">
    <property type="entry name" value="HATPase_C_sf"/>
</dbReference>
<dbReference type="PANTHER" id="PTHR24421">
    <property type="entry name" value="NITRATE/NITRITE SENSOR PROTEIN NARX-RELATED"/>
    <property type="match status" value="1"/>
</dbReference>
<dbReference type="Proteomes" id="UP001240447">
    <property type="component" value="Unassembled WGS sequence"/>
</dbReference>
<evidence type="ECO:0000313" key="6">
    <source>
        <dbReference type="Proteomes" id="UP001240447"/>
    </source>
</evidence>
<dbReference type="PANTHER" id="PTHR24421:SF56">
    <property type="entry name" value="OXYGEN SENSOR HISTIDINE KINASE RESPONSE REGULATOR DOST"/>
    <property type="match status" value="1"/>
</dbReference>
<keyword evidence="2 5" id="KW-0418">Kinase</keyword>
<feature type="domain" description="Histidine kinase/HSP90-like ATPase" evidence="4">
    <location>
        <begin position="404"/>
        <end position="494"/>
    </location>
</feature>
<protein>
    <submittedName>
        <fullName evidence="5">Signal transduction histidine kinase</fullName>
    </submittedName>
</protein>
<keyword evidence="6" id="KW-1185">Reference proteome</keyword>
<dbReference type="CDD" id="cd16917">
    <property type="entry name" value="HATPase_UhpB-NarQ-NarX-like"/>
    <property type="match status" value="1"/>
</dbReference>
<dbReference type="InterPro" id="IPR050482">
    <property type="entry name" value="Sensor_HK_TwoCompSys"/>
</dbReference>
<evidence type="ECO:0000259" key="4">
    <source>
        <dbReference type="SMART" id="SM00387"/>
    </source>
</evidence>
<keyword evidence="1" id="KW-0808">Transferase</keyword>
<organism evidence="5 6">
    <name type="scientific">Nocardioides massiliensis</name>
    <dbReference type="NCBI Taxonomy" id="1325935"/>
    <lineage>
        <taxon>Bacteria</taxon>
        <taxon>Bacillati</taxon>
        <taxon>Actinomycetota</taxon>
        <taxon>Actinomycetes</taxon>
        <taxon>Propionibacteriales</taxon>
        <taxon>Nocardioidaceae</taxon>
        <taxon>Nocardioides</taxon>
    </lineage>
</organism>
<dbReference type="Gene3D" id="3.30.450.40">
    <property type="match status" value="2"/>
</dbReference>
<dbReference type="SUPFAM" id="SSF55874">
    <property type="entry name" value="ATPase domain of HSP90 chaperone/DNA topoisomerase II/histidine kinase"/>
    <property type="match status" value="1"/>
</dbReference>
<dbReference type="Pfam" id="PF02518">
    <property type="entry name" value="HATPase_c"/>
    <property type="match status" value="1"/>
</dbReference>
<dbReference type="GO" id="GO:0016301">
    <property type="term" value="F:kinase activity"/>
    <property type="evidence" value="ECO:0007669"/>
    <property type="project" value="UniProtKB-KW"/>
</dbReference>
<dbReference type="InterPro" id="IPR003594">
    <property type="entry name" value="HATPase_dom"/>
</dbReference>
<evidence type="ECO:0000256" key="1">
    <source>
        <dbReference type="ARBA" id="ARBA00022679"/>
    </source>
</evidence>